<name>A0AAW4FYA3_9HYPH</name>
<evidence type="ECO:0000313" key="1">
    <source>
        <dbReference type="EMBL" id="MBM3096371.1"/>
    </source>
</evidence>
<protein>
    <submittedName>
        <fullName evidence="1">AAA family ATPase</fullName>
    </submittedName>
</protein>
<dbReference type="PANTHER" id="PTHR37816">
    <property type="entry name" value="YALI0E33011P"/>
    <property type="match status" value="1"/>
</dbReference>
<proteinExistence type="predicted"/>
<dbReference type="AlphaFoldDB" id="A0AAW4FYA3"/>
<dbReference type="EMBL" id="WXFA01000107">
    <property type="protein sequence ID" value="MBM3096371.1"/>
    <property type="molecule type" value="Genomic_DNA"/>
</dbReference>
<dbReference type="InterPro" id="IPR052922">
    <property type="entry name" value="Cytidylate_Kinase-2"/>
</dbReference>
<gene>
    <name evidence="1" type="ORF">GFB56_37770</name>
</gene>
<reference evidence="1 2" key="1">
    <citation type="submission" date="2020-01" db="EMBL/GenBank/DDBJ databases">
        <title>Draft genome assembly of Ensifer adhaerens T173.</title>
        <authorList>
            <person name="Craig J.E."/>
            <person name="Stinchcombe J.R."/>
        </authorList>
    </citation>
    <scope>NUCLEOTIDE SEQUENCE [LARGE SCALE GENOMIC DNA]</scope>
    <source>
        <strain evidence="1 2">T173</strain>
    </source>
</reference>
<dbReference type="Proteomes" id="UP000744980">
    <property type="component" value="Unassembled WGS sequence"/>
</dbReference>
<dbReference type="RefSeq" id="WP_203530184.1">
    <property type="nucleotide sequence ID" value="NZ_CP083373.1"/>
</dbReference>
<organism evidence="1 2">
    <name type="scientific">Ensifer canadensis</name>
    <dbReference type="NCBI Taxonomy" id="555315"/>
    <lineage>
        <taxon>Bacteria</taxon>
        <taxon>Pseudomonadati</taxon>
        <taxon>Pseudomonadota</taxon>
        <taxon>Alphaproteobacteria</taxon>
        <taxon>Hyphomicrobiales</taxon>
        <taxon>Rhizobiaceae</taxon>
        <taxon>Sinorhizobium/Ensifer group</taxon>
        <taxon>Ensifer</taxon>
    </lineage>
</organism>
<evidence type="ECO:0000313" key="2">
    <source>
        <dbReference type="Proteomes" id="UP000744980"/>
    </source>
</evidence>
<keyword evidence="2" id="KW-1185">Reference proteome</keyword>
<comment type="caution">
    <text evidence="1">The sequence shown here is derived from an EMBL/GenBank/DDBJ whole genome shotgun (WGS) entry which is preliminary data.</text>
</comment>
<dbReference type="PANTHER" id="PTHR37816:SF1">
    <property type="entry name" value="TOXIN"/>
    <property type="match status" value="1"/>
</dbReference>
<sequence>MPRYVSLTETANLLATVGRVLVIGCSGGGKTTFSAKIAESFGLEFQSLDRDVRWLPGWVERDPREQREIIADMVHRSRWVMDGSGASSFDIRLPQTDLVLWVRVPRRVALLGLLKRVSRFYGSVRPAMADGCPEPLPDREFLSYIWNFEKKYAPIFIKQIERYGPNVPVAVLHSHREMDRLLQLASQPHARKGG</sequence>
<dbReference type="Gene3D" id="3.40.50.300">
    <property type="entry name" value="P-loop containing nucleotide triphosphate hydrolases"/>
    <property type="match status" value="1"/>
</dbReference>
<dbReference type="SUPFAM" id="SSF52540">
    <property type="entry name" value="P-loop containing nucleoside triphosphate hydrolases"/>
    <property type="match status" value="1"/>
</dbReference>
<dbReference type="InterPro" id="IPR027417">
    <property type="entry name" value="P-loop_NTPase"/>
</dbReference>
<accession>A0AAW4FYA3</accession>